<accession>A0A4U3B8V6</accession>
<name>A0A4U3B8V6_9BACI</name>
<dbReference type="Proteomes" id="UP000305222">
    <property type="component" value="Unassembled WGS sequence"/>
</dbReference>
<gene>
    <name evidence="2" type="ORF">FC699_06660</name>
</gene>
<feature type="non-terminal residue" evidence="2">
    <location>
        <position position="81"/>
    </location>
</feature>
<keyword evidence="1 2" id="KW-0812">Transmembrane</keyword>
<sequence length="81" mass="9361">MKISFSSLHPFVNFFYYIGVMILCMMCLHPLFLIGAILLIVIINMMQGNSEKIRKMLPSTIVFFFMVILFNALLTPLLVRT</sequence>
<organism evidence="2 3">
    <name type="scientific">Bacillus wiedmannii</name>
    <dbReference type="NCBI Taxonomy" id="1890302"/>
    <lineage>
        <taxon>Bacteria</taxon>
        <taxon>Bacillati</taxon>
        <taxon>Bacillota</taxon>
        <taxon>Bacilli</taxon>
        <taxon>Bacillales</taxon>
        <taxon>Bacillaceae</taxon>
        <taxon>Bacillus</taxon>
        <taxon>Bacillus cereus group</taxon>
    </lineage>
</organism>
<reference evidence="2 3" key="1">
    <citation type="journal article" date="2019" name="Environ. Microbiol.">
        <title>An active ?-lactamase is a part of an orchestrated cell wall stress resistance network of Bacillus subtilis and related rhizosphere species.</title>
        <authorList>
            <person name="Bucher T."/>
            <person name="Keren-Paz A."/>
            <person name="Hausser J."/>
            <person name="Olender T."/>
            <person name="Cytryn E."/>
            <person name="Kolodkin-Gal I."/>
        </authorList>
    </citation>
    <scope>NUCLEOTIDE SEQUENCE [LARGE SCALE GENOMIC DNA]</scope>
    <source>
        <strain evidence="2 3">I5</strain>
    </source>
</reference>
<evidence type="ECO:0000313" key="2">
    <source>
        <dbReference type="EMBL" id="TKI97757.1"/>
    </source>
</evidence>
<protein>
    <submittedName>
        <fullName evidence="2">Energy-coupling factor transporter transmembrane protein EcfT</fullName>
    </submittedName>
</protein>
<proteinExistence type="predicted"/>
<comment type="caution">
    <text evidence="2">The sequence shown here is derived from an EMBL/GenBank/DDBJ whole genome shotgun (WGS) entry which is preliminary data.</text>
</comment>
<feature type="transmembrane region" description="Helical" evidence="1">
    <location>
        <begin position="56"/>
        <end position="79"/>
    </location>
</feature>
<evidence type="ECO:0000313" key="3">
    <source>
        <dbReference type="Proteomes" id="UP000305222"/>
    </source>
</evidence>
<feature type="transmembrane region" description="Helical" evidence="1">
    <location>
        <begin position="14"/>
        <end position="44"/>
    </location>
</feature>
<keyword evidence="1" id="KW-0472">Membrane</keyword>
<dbReference type="AlphaFoldDB" id="A0A4U3B8V6"/>
<keyword evidence="1" id="KW-1133">Transmembrane helix</keyword>
<evidence type="ECO:0000256" key="1">
    <source>
        <dbReference type="SAM" id="Phobius"/>
    </source>
</evidence>
<dbReference type="EMBL" id="SZON01000183">
    <property type="protein sequence ID" value="TKI97757.1"/>
    <property type="molecule type" value="Genomic_DNA"/>
</dbReference>